<evidence type="ECO:0000256" key="3">
    <source>
        <dbReference type="SAM" id="SignalP"/>
    </source>
</evidence>
<evidence type="ECO:0000313" key="5">
    <source>
        <dbReference type="EMBL" id="ADD38628.1"/>
    </source>
</evidence>
<feature type="signal peptide" evidence="3">
    <location>
        <begin position="1"/>
        <end position="20"/>
    </location>
</feature>
<keyword evidence="2 5" id="KW-0808">Transferase</keyword>
<protein>
    <submittedName>
        <fullName evidence="5">Estrogen sulfotransferase, testis isoform</fullName>
    </submittedName>
</protein>
<dbReference type="SUPFAM" id="SSF52540">
    <property type="entry name" value="P-loop containing nucleoside triphosphate hydrolases"/>
    <property type="match status" value="1"/>
</dbReference>
<evidence type="ECO:0000256" key="2">
    <source>
        <dbReference type="ARBA" id="ARBA00022679"/>
    </source>
</evidence>
<reference evidence="5" key="1">
    <citation type="submission" date="2010-03" db="EMBL/GenBank/DDBJ databases">
        <title>Atlantic Lepeophtheirus salmonis ESTs and full-length cDNAs.</title>
        <authorList>
            <person name="Yasuike M."/>
            <person name="von Schalburg K."/>
            <person name="Cooper G."/>
            <person name="Leong J."/>
            <person name="Nilsen F."/>
            <person name="Jones S.R.M."/>
            <person name="Koop B.F."/>
        </authorList>
    </citation>
    <scope>NUCLEOTIDE SEQUENCE</scope>
    <source>
        <strain evidence="5">Atlantic form</strain>
        <tissue evidence="5">Mixed tissue</tissue>
    </source>
</reference>
<feature type="chain" id="PRO_5013521896" evidence="3">
    <location>
        <begin position="21"/>
        <end position="348"/>
    </location>
</feature>
<reference evidence="6" key="2">
    <citation type="submission" date="2014-05" db="EMBL/GenBank/DDBJ databases">
        <authorList>
            <person name="Chronopoulou M."/>
        </authorList>
    </citation>
    <scope>NUCLEOTIDE SEQUENCE</scope>
    <source>
        <tissue evidence="6">Whole organism</tissue>
    </source>
</reference>
<dbReference type="AlphaFoldDB" id="D3PJ92"/>
<gene>
    <name evidence="5" type="primary">ST1E1</name>
    <name evidence="6" type="synonym">Dvir\GJ24095</name>
</gene>
<accession>D3PJ92</accession>
<keyword evidence="3" id="KW-0732">Signal</keyword>
<organism evidence="5">
    <name type="scientific">Lepeophtheirus salmonis</name>
    <name type="common">Salmon louse</name>
    <name type="synonym">Caligus salmonis</name>
    <dbReference type="NCBI Taxonomy" id="72036"/>
    <lineage>
        <taxon>Eukaryota</taxon>
        <taxon>Metazoa</taxon>
        <taxon>Ecdysozoa</taxon>
        <taxon>Arthropoda</taxon>
        <taxon>Crustacea</taxon>
        <taxon>Multicrustacea</taxon>
        <taxon>Hexanauplia</taxon>
        <taxon>Copepoda</taxon>
        <taxon>Siphonostomatoida</taxon>
        <taxon>Caligidae</taxon>
        <taxon>Lepeophtheirus</taxon>
    </lineage>
</organism>
<feature type="domain" description="Sulfotransferase" evidence="4">
    <location>
        <begin position="87"/>
        <end position="342"/>
    </location>
</feature>
<dbReference type="InterPro" id="IPR000863">
    <property type="entry name" value="Sulfotransferase_dom"/>
</dbReference>
<dbReference type="PANTHER" id="PTHR11783">
    <property type="entry name" value="SULFOTRANSFERASE SULT"/>
    <property type="match status" value="1"/>
</dbReference>
<dbReference type="EMBL" id="HACA01024784">
    <property type="protein sequence ID" value="CDW42145.1"/>
    <property type="molecule type" value="Transcribed_RNA"/>
</dbReference>
<comment type="similarity">
    <text evidence="1">Belongs to the sulfotransferase 1 family.</text>
</comment>
<sequence length="348" mass="40232">MFRKFTYLLILCQTFLSVRAQFSNYASPSSSLKPLTEDEKAYRKQFWSGDVSTMVDMVKNGDYGNFYLPKRFLEIENEVSNLEIRYDDLFLVAYPKVGTTLAQEMIWQLSRGVDLEGGKTPLFERFPFLELESLVPRAPGLPDKTVDFVKGQPSPRLTKSHLRKPYLPKHLPGNAKVIVVLRNPKDVCVSYYFHEMLLQNHGFNGTFEQHAEFFLEGQLAYGSFWAHARADLDLEKQNSNVLLITYEQMIKDLKSVMINVQRFMNYPPLSEEQLDILKDHLSFNSFRNNTAVNMEPDGGNNEASSQGRFIRKGVIGDWKNFFSQELSNRFDAKTHQYLGDTGFVFEYE</sequence>
<evidence type="ECO:0000256" key="1">
    <source>
        <dbReference type="ARBA" id="ARBA00005771"/>
    </source>
</evidence>
<dbReference type="OrthoDB" id="205623at2759"/>
<name>D3PJ92_LEPSM</name>
<evidence type="ECO:0000259" key="4">
    <source>
        <dbReference type="Pfam" id="PF00685"/>
    </source>
</evidence>
<dbReference type="GO" id="GO:0008146">
    <property type="term" value="F:sulfotransferase activity"/>
    <property type="evidence" value="ECO:0007669"/>
    <property type="project" value="InterPro"/>
</dbReference>
<dbReference type="Pfam" id="PF00685">
    <property type="entry name" value="Sulfotransfer_1"/>
    <property type="match status" value="1"/>
</dbReference>
<dbReference type="InterPro" id="IPR027417">
    <property type="entry name" value="P-loop_NTPase"/>
</dbReference>
<dbReference type="EMBL" id="BT121698">
    <property type="protein sequence ID" value="ADD38628.1"/>
    <property type="molecule type" value="mRNA"/>
</dbReference>
<dbReference type="Gene3D" id="3.40.50.300">
    <property type="entry name" value="P-loop containing nucleotide triphosphate hydrolases"/>
    <property type="match status" value="1"/>
</dbReference>
<proteinExistence type="evidence at transcript level"/>
<evidence type="ECO:0000313" key="6">
    <source>
        <dbReference type="EMBL" id="CDW42145.1"/>
    </source>
</evidence>